<evidence type="ECO:0000256" key="4">
    <source>
        <dbReference type="ARBA" id="ARBA00019622"/>
    </source>
</evidence>
<keyword evidence="6" id="KW-0805">Transcription regulation</keyword>
<feature type="compositionally biased region" description="Low complexity" evidence="12">
    <location>
        <begin position="52"/>
        <end position="67"/>
    </location>
</feature>
<feature type="region of interest" description="Disordered" evidence="12">
    <location>
        <begin position="1338"/>
        <end position="1363"/>
    </location>
</feature>
<dbReference type="GO" id="GO:0006357">
    <property type="term" value="P:regulation of transcription by RNA polymerase II"/>
    <property type="evidence" value="ECO:0007669"/>
    <property type="project" value="InterPro"/>
</dbReference>
<feature type="compositionally biased region" description="Low complexity" evidence="12">
    <location>
        <begin position="222"/>
        <end position="235"/>
    </location>
</feature>
<feature type="compositionally biased region" description="Low complexity" evidence="12">
    <location>
        <begin position="1352"/>
        <end position="1363"/>
    </location>
</feature>
<name>A0AAD9HXP8_9PEZI</name>
<reference evidence="14" key="1">
    <citation type="journal article" date="2023" name="Mol. Plant Microbe Interact.">
        <title>Elucidating the Obligate Nature and Biological Capacity of an Invasive Fungal Corn Pathogen.</title>
        <authorList>
            <person name="MacCready J.S."/>
            <person name="Roggenkamp E.M."/>
            <person name="Gdanetz K."/>
            <person name="Chilvers M.I."/>
        </authorList>
    </citation>
    <scope>NUCLEOTIDE SEQUENCE</scope>
    <source>
        <strain evidence="14">PM02</strain>
    </source>
</reference>
<evidence type="ECO:0000256" key="6">
    <source>
        <dbReference type="ARBA" id="ARBA00023015"/>
    </source>
</evidence>
<accession>A0AAD9HXP8</accession>
<dbReference type="GO" id="GO:0016592">
    <property type="term" value="C:mediator complex"/>
    <property type="evidence" value="ECO:0007669"/>
    <property type="project" value="InterPro"/>
</dbReference>
<evidence type="ECO:0000256" key="10">
    <source>
        <dbReference type="ARBA" id="ARBA00025661"/>
    </source>
</evidence>
<sequence length="1437" mass="158704">MTSRPPLGVQQRQPQRSLSGGLALSQRPAAQQRSLSQQCLPPSSVRRETTFADAAAASSSPGDAGDASARHAAQNMARYGANQRLRGSRLKLELSHDMSDGITSAGIGDWPAGLTSSSSLDPFRLMSQTDTFDAADNGSRPQARQHVMEGDGPLPMPQRPPRFAPAPSRSQIRPQPGHPPQPTPKKEKDRDTKPPPPKPYLIEIPPDAPHYPIPSQNEGQARNRTSSSLNSSNRNGLGAKGHLDFGPWTGDHPEDRLNESVLRHGFLAYSKLPNGLQNETATAKQLVQAPLKHKSGFTFLSNVFTSILGQRRQRGLITAPSTFKPPPRVTLTEPRREGWLQDLASPATPLRRLSRTIPHGIRGKTLLDQCLTKKIPADRAVWLAKCVGANEIRGLRRMGASGGFIMGGEVKWIRDWTICVEQFIDNVVCSFSEADWKSKVNYALRLATHFYAEHLLDRDHYMEWLVSNLESSPSAKLPMWLLVTQIYWKDLLQLRKFGKRLVAALLRHHHEVHQHPDTDILEPLLNRLVFLLRILLVHSPENFISPADWSAYRGSIQSCISSHDESRKHAFQRVHARNEKLTASSNGSQPAARHTLVRMLDTTLQAPMSDELLTKCWGIVKDKSVLLRALLEWLLHGIDVTGAVLDFLDTESLEEAARKRALYHLVRELKRQPIAKLAKLIARSSHALRAGVSSWLRDQVLGDRHMATKESCAGADISHGILISVRSVLEAAEDFAMLSDVLLATAKSSSVDVLASCADTLNRHLLIFSAIGSAKPIFDVLNERLRAVVEVQGLGARPLLASMVSLAPRMPGLEALAAQLRRDLTRTDRNNPVDACSPVSDNMAARLQDADGDLHEETEKLLTSGTSLDRNTMDRLHQNVTQRFELCWRQDVEKQRAYAQLLTRLRVFDMPHFDRLMGKWLMDLRTQGNRPSILRIYPLLISVGCLDPATILEVLQLFMGPVEREHSREILTLVRNALAEYSYAKGQNDTEGLPLEEQATREQLLALLRRMVLKDATGVARALAVKNLDPQVSMCIENLTTRLLMPTAGPETRISFEQILDLTNEFTLPFCQVKLVLRLVPTTADTSSPDASERQQSHLELFANAMDKAIEGKNITWTGMLSCFGPDTTHHVRARARARFLELLPSLRNPAPYGGSGDGTLEQALQTADNLMAVLEAIARGTGAMGRPPQPLPAMVDKLGEVWELLASDEAGARAHKPTVLRHWLPLLLAFFTLHLHTFDGSNKASNELRARALVGLAGLLQTLDLAPHGLAGPGLDLGALSVRVFDLGCVLADNLPEENRADCVRVIQAPLASDRRVRYLFSFMPAPHENLMLMQKEKAQHVGQQQPPPQQQQQQQAQGQQATVVASRGVGPVAAGNTPGAPLALWGITGQGTGGQPEKLTPFQFRRWEILSEPTPVVGENDTALSLGLFDARRLQ</sequence>
<dbReference type="InterPro" id="IPR019035">
    <property type="entry name" value="Mediator_Med12"/>
</dbReference>
<feature type="compositionally biased region" description="Basic and acidic residues" evidence="12">
    <location>
        <begin position="184"/>
        <end position="193"/>
    </location>
</feature>
<evidence type="ECO:0000313" key="15">
    <source>
        <dbReference type="Proteomes" id="UP001217918"/>
    </source>
</evidence>
<evidence type="ECO:0000259" key="13">
    <source>
        <dbReference type="SMART" id="SM01281"/>
    </source>
</evidence>
<feature type="compositionally biased region" description="Pro residues" evidence="12">
    <location>
        <begin position="154"/>
        <end position="164"/>
    </location>
</feature>
<evidence type="ECO:0000256" key="8">
    <source>
        <dbReference type="ARBA" id="ARBA00023163"/>
    </source>
</evidence>
<evidence type="ECO:0000256" key="5">
    <source>
        <dbReference type="ARBA" id="ARBA00022491"/>
    </source>
</evidence>
<comment type="caution">
    <text evidence="14">The sequence shown here is derived from an EMBL/GenBank/DDBJ whole genome shotgun (WGS) entry which is preliminary data.</text>
</comment>
<dbReference type="Pfam" id="PF25326">
    <property type="entry name" value="ARM_SRB8"/>
    <property type="match status" value="1"/>
</dbReference>
<keyword evidence="8" id="KW-0804">Transcription</keyword>
<comment type="function">
    <text evidence="10">Component of the SRB8-11 complex. The SRB8-11 complex is a regulatory module of the Mediator complex which is itself involved in regulation of basal and activated RNA polymerase II-dependent transcription. The SRB8-11 complex may be involved in the transcriptional repression of a subset of genes regulated by Mediator. It may inhibit the association of the Mediator complex with RNA polymerase II to form the holoenzyme complex.</text>
</comment>
<comment type="subunit">
    <text evidence="3">Component of the SRB8-11 complex, which itself associates with the Mediator complex.</text>
</comment>
<gene>
    <name evidence="14" type="ORF">P8C59_001077</name>
</gene>
<keyword evidence="9" id="KW-0539">Nucleus</keyword>
<feature type="compositionally biased region" description="Polar residues" evidence="12">
    <location>
        <begin position="28"/>
        <end position="41"/>
    </location>
</feature>
<organism evidence="14 15">
    <name type="scientific">Phyllachora maydis</name>
    <dbReference type="NCBI Taxonomy" id="1825666"/>
    <lineage>
        <taxon>Eukaryota</taxon>
        <taxon>Fungi</taxon>
        <taxon>Dikarya</taxon>
        <taxon>Ascomycota</taxon>
        <taxon>Pezizomycotina</taxon>
        <taxon>Sordariomycetes</taxon>
        <taxon>Sordariomycetidae</taxon>
        <taxon>Phyllachorales</taxon>
        <taxon>Phyllachoraceae</taxon>
        <taxon>Phyllachora</taxon>
    </lineage>
</organism>
<feature type="compositionally biased region" description="Low complexity" evidence="12">
    <location>
        <begin position="165"/>
        <end position="175"/>
    </location>
</feature>
<evidence type="ECO:0000256" key="12">
    <source>
        <dbReference type="SAM" id="MobiDB-lite"/>
    </source>
</evidence>
<dbReference type="InterPro" id="IPR057344">
    <property type="entry name" value="ARM_SRB8"/>
</dbReference>
<dbReference type="PANTHER" id="PTHR46567">
    <property type="entry name" value="MEDIATOR OF RNA POLYMERASE II TRANSCRIPTION SUBUNIT 12"/>
    <property type="match status" value="1"/>
</dbReference>
<feature type="domain" description="Mediator complex subunit Med12" evidence="13">
    <location>
        <begin position="322"/>
        <end position="385"/>
    </location>
</feature>
<feature type="region of interest" description="Disordered" evidence="12">
    <location>
        <begin position="1"/>
        <end position="85"/>
    </location>
</feature>
<dbReference type="GO" id="GO:0003712">
    <property type="term" value="F:transcription coregulator activity"/>
    <property type="evidence" value="ECO:0007669"/>
    <property type="project" value="InterPro"/>
</dbReference>
<comment type="similarity">
    <text evidence="2">Belongs to the Mediator complex subunit 12 family.</text>
</comment>
<dbReference type="Pfam" id="PF09497">
    <property type="entry name" value="Med12"/>
    <property type="match status" value="1"/>
</dbReference>
<dbReference type="EMBL" id="JAQQPM010000001">
    <property type="protein sequence ID" value="KAK2067326.1"/>
    <property type="molecule type" value="Genomic_DNA"/>
</dbReference>
<keyword evidence="7" id="KW-0010">Activator</keyword>
<protein>
    <recommendedName>
        <fullName evidence="4">Mediator of RNA polymerase II transcription subunit 12</fullName>
    </recommendedName>
    <alternativeName>
        <fullName evidence="11">Mediator complex subunit 12</fullName>
    </alternativeName>
</protein>
<dbReference type="SMART" id="SM01281">
    <property type="entry name" value="Med12"/>
    <property type="match status" value="1"/>
</dbReference>
<evidence type="ECO:0000256" key="1">
    <source>
        <dbReference type="ARBA" id="ARBA00004123"/>
    </source>
</evidence>
<evidence type="ECO:0000256" key="2">
    <source>
        <dbReference type="ARBA" id="ARBA00010289"/>
    </source>
</evidence>
<evidence type="ECO:0000256" key="9">
    <source>
        <dbReference type="ARBA" id="ARBA00023242"/>
    </source>
</evidence>
<proteinExistence type="inferred from homology"/>
<keyword evidence="5" id="KW-0678">Repressor</keyword>
<feature type="region of interest" description="Disordered" evidence="12">
    <location>
        <begin position="131"/>
        <end position="251"/>
    </location>
</feature>
<evidence type="ECO:0000313" key="14">
    <source>
        <dbReference type="EMBL" id="KAK2067326.1"/>
    </source>
</evidence>
<dbReference type="Proteomes" id="UP001217918">
    <property type="component" value="Unassembled WGS sequence"/>
</dbReference>
<evidence type="ECO:0000256" key="7">
    <source>
        <dbReference type="ARBA" id="ARBA00023159"/>
    </source>
</evidence>
<comment type="subcellular location">
    <subcellularLocation>
        <location evidence="1">Nucleus</location>
    </subcellularLocation>
</comment>
<evidence type="ECO:0000256" key="11">
    <source>
        <dbReference type="ARBA" id="ARBA00032010"/>
    </source>
</evidence>
<keyword evidence="15" id="KW-1185">Reference proteome</keyword>
<dbReference type="PANTHER" id="PTHR46567:SF1">
    <property type="entry name" value="MEDIATOR OF RNA POLYMERASE II TRANSCRIPTION SUBUNIT 12"/>
    <property type="match status" value="1"/>
</dbReference>
<evidence type="ECO:0000256" key="3">
    <source>
        <dbReference type="ARBA" id="ARBA00011629"/>
    </source>
</evidence>